<reference evidence="1 2" key="1">
    <citation type="submission" date="2020-10" db="EMBL/GenBank/DDBJ databases">
        <title>Connecting structure to function with the recovery of over 1000 high-quality activated sludge metagenome-assembled genomes encoding full-length rRNA genes using long-read sequencing.</title>
        <authorList>
            <person name="Singleton C.M."/>
            <person name="Petriglieri F."/>
            <person name="Kristensen J.M."/>
            <person name="Kirkegaard R.H."/>
            <person name="Michaelsen T.Y."/>
            <person name="Andersen M.H."/>
            <person name="Karst S.M."/>
            <person name="Dueholm M.S."/>
            <person name="Nielsen P.H."/>
            <person name="Albertsen M."/>
        </authorList>
    </citation>
    <scope>NUCLEOTIDE SEQUENCE [LARGE SCALE GENOMIC DNA]</scope>
    <source>
        <strain evidence="1">Fred_18-Q3-R57-64_BAT3C.720</strain>
    </source>
</reference>
<dbReference type="Proteomes" id="UP000706151">
    <property type="component" value="Unassembled WGS sequence"/>
</dbReference>
<dbReference type="EMBL" id="JADJOT010000009">
    <property type="protein sequence ID" value="MBK7954536.1"/>
    <property type="molecule type" value="Genomic_DNA"/>
</dbReference>
<dbReference type="Gene3D" id="3.10.450.530">
    <property type="entry name" value="Ribonuclease toxin, BrnT, of type II toxin-antitoxin system"/>
    <property type="match status" value="1"/>
</dbReference>
<protein>
    <submittedName>
        <fullName evidence="1">BrnT family toxin</fullName>
    </submittedName>
</protein>
<comment type="caution">
    <text evidence="1">The sequence shown here is derived from an EMBL/GenBank/DDBJ whole genome shotgun (WGS) entry which is preliminary data.</text>
</comment>
<evidence type="ECO:0000313" key="2">
    <source>
        <dbReference type="Proteomes" id="UP000706151"/>
    </source>
</evidence>
<organism evidence="1 2">
    <name type="scientific">Candidatus Accumulibacter affinis</name>
    <dbReference type="NCBI Taxonomy" id="2954384"/>
    <lineage>
        <taxon>Bacteria</taxon>
        <taxon>Pseudomonadati</taxon>
        <taxon>Pseudomonadota</taxon>
        <taxon>Betaproteobacteria</taxon>
        <taxon>Candidatus Accumulibacter</taxon>
    </lineage>
</organism>
<evidence type="ECO:0000313" key="1">
    <source>
        <dbReference type="EMBL" id="MBK7954536.1"/>
    </source>
</evidence>
<gene>
    <name evidence="1" type="ORF">IPK02_11580</name>
</gene>
<accession>A0A935W3N7</accession>
<dbReference type="InterPro" id="IPR038573">
    <property type="entry name" value="BrnT_sf"/>
</dbReference>
<name>A0A935W3N7_9PROT</name>
<dbReference type="AlphaFoldDB" id="A0A935W3N7"/>
<dbReference type="Pfam" id="PF04365">
    <property type="entry name" value="BrnT_toxin"/>
    <property type="match status" value="1"/>
</dbReference>
<proteinExistence type="predicted"/>
<sequence>MDVHYDLSGMAIVWDVKKTLANPGKHDGVTFERAARVFFDPFFRLLAAGRKDEERAAIISFDTSGRLLSVLHAEMDGHCIRMVSARRATKEERQGHEHS</sequence>
<dbReference type="InterPro" id="IPR007460">
    <property type="entry name" value="BrnT_toxin"/>
</dbReference>